<protein>
    <recommendedName>
        <fullName evidence="6">Lipopolysaccharide biosynthesis glycosyltransferase</fullName>
    </recommendedName>
</protein>
<evidence type="ECO:0000313" key="5">
    <source>
        <dbReference type="Proteomes" id="UP000051315"/>
    </source>
</evidence>
<dbReference type="Proteomes" id="UP000051315">
    <property type="component" value="Unassembled WGS sequence"/>
</dbReference>
<organism evidence="4 5">
    <name type="scientific">Lapidilactobacillus concavus DSM 17758</name>
    <dbReference type="NCBI Taxonomy" id="1423735"/>
    <lineage>
        <taxon>Bacteria</taxon>
        <taxon>Bacillati</taxon>
        <taxon>Bacillota</taxon>
        <taxon>Bacilli</taxon>
        <taxon>Lactobacillales</taxon>
        <taxon>Lactobacillaceae</taxon>
        <taxon>Lapidilactobacillus</taxon>
    </lineage>
</organism>
<proteinExistence type="predicted"/>
<evidence type="ECO:0000256" key="1">
    <source>
        <dbReference type="ARBA" id="ARBA00022676"/>
    </source>
</evidence>
<evidence type="ECO:0008006" key="6">
    <source>
        <dbReference type="Google" id="ProtNLM"/>
    </source>
</evidence>
<evidence type="ECO:0000256" key="3">
    <source>
        <dbReference type="ARBA" id="ARBA00022723"/>
    </source>
</evidence>
<sequence>MENQTVPIFYAVDDNYAPYLAVSLASLVAHTSPDRHYQVIVLCDDLNTDNQGRLKAFETDNLKIQFVSINDRLKQEITDKNNKLRSDYFTFTIYFRLFIAELFPKLDKALYLDADTVVLKDVGELFDTQLGDNLVGAVPDHFIGHTPETIDYAEQAVGIDSQKYVNSGVLLMNLAEMRRSKFAEHFLQLLNKYHFKSLAPDQDYMNAIARNRIYYLNPSWNIQITTPQDVDPWLIHYNLFAKPWRYDDAPRQSDFWTYAKQTDYETMLKQQLADMNPKEVARDQKNQSDLIQLAVDIIKTPTTFYARAKQGVKIAL</sequence>
<gene>
    <name evidence="4" type="ORF">FC15_GL000476</name>
</gene>
<keyword evidence="3" id="KW-0479">Metal-binding</keyword>
<evidence type="ECO:0000256" key="2">
    <source>
        <dbReference type="ARBA" id="ARBA00022679"/>
    </source>
</evidence>
<dbReference type="CDD" id="cd04194">
    <property type="entry name" value="GT8_A4GalT_like"/>
    <property type="match status" value="1"/>
</dbReference>
<keyword evidence="5" id="KW-1185">Reference proteome</keyword>
<dbReference type="PANTHER" id="PTHR13778">
    <property type="entry name" value="GLYCOSYLTRANSFERASE 8 DOMAIN-CONTAINING PROTEIN"/>
    <property type="match status" value="1"/>
</dbReference>
<dbReference type="PATRIC" id="fig|1423735.3.peg.490"/>
<dbReference type="PANTHER" id="PTHR13778:SF47">
    <property type="entry name" value="LIPOPOLYSACCHARIDE 1,3-GALACTOSYLTRANSFERASE"/>
    <property type="match status" value="1"/>
</dbReference>
<reference evidence="4 5" key="1">
    <citation type="journal article" date="2015" name="Genome Announc.">
        <title>Expanding the biotechnology potential of lactobacilli through comparative genomics of 213 strains and associated genera.</title>
        <authorList>
            <person name="Sun Z."/>
            <person name="Harris H.M."/>
            <person name="McCann A."/>
            <person name="Guo C."/>
            <person name="Argimon S."/>
            <person name="Zhang W."/>
            <person name="Yang X."/>
            <person name="Jeffery I.B."/>
            <person name="Cooney J.C."/>
            <person name="Kagawa T.F."/>
            <person name="Liu W."/>
            <person name="Song Y."/>
            <person name="Salvetti E."/>
            <person name="Wrobel A."/>
            <person name="Rasinkangas P."/>
            <person name="Parkhill J."/>
            <person name="Rea M.C."/>
            <person name="O'Sullivan O."/>
            <person name="Ritari J."/>
            <person name="Douillard F.P."/>
            <person name="Paul Ross R."/>
            <person name="Yang R."/>
            <person name="Briner A.E."/>
            <person name="Felis G.E."/>
            <person name="de Vos W.M."/>
            <person name="Barrangou R."/>
            <person name="Klaenhammer T.R."/>
            <person name="Caufield P.W."/>
            <person name="Cui Y."/>
            <person name="Zhang H."/>
            <person name="O'Toole P.W."/>
        </authorList>
    </citation>
    <scope>NUCLEOTIDE SEQUENCE [LARGE SCALE GENOMIC DNA]</scope>
    <source>
        <strain evidence="4 5">DSM 17758</strain>
    </source>
</reference>
<name>A0A0R1WDZ9_9LACO</name>
<dbReference type="RefSeq" id="WP_057823653.1">
    <property type="nucleotide sequence ID" value="NZ_AZFX01000016.1"/>
</dbReference>
<dbReference type="InterPro" id="IPR002495">
    <property type="entry name" value="Glyco_trans_8"/>
</dbReference>
<dbReference type="InterPro" id="IPR029044">
    <property type="entry name" value="Nucleotide-diphossugar_trans"/>
</dbReference>
<dbReference type="OrthoDB" id="9798746at2"/>
<dbReference type="EMBL" id="AZFX01000016">
    <property type="protein sequence ID" value="KRM12332.1"/>
    <property type="molecule type" value="Genomic_DNA"/>
</dbReference>
<evidence type="ECO:0000313" key="4">
    <source>
        <dbReference type="EMBL" id="KRM12332.1"/>
    </source>
</evidence>
<dbReference type="STRING" id="1423735.FC15_GL000476"/>
<comment type="caution">
    <text evidence="4">The sequence shown here is derived from an EMBL/GenBank/DDBJ whole genome shotgun (WGS) entry which is preliminary data.</text>
</comment>
<dbReference type="GO" id="GO:0016757">
    <property type="term" value="F:glycosyltransferase activity"/>
    <property type="evidence" value="ECO:0007669"/>
    <property type="project" value="UniProtKB-KW"/>
</dbReference>
<dbReference type="GO" id="GO:0046872">
    <property type="term" value="F:metal ion binding"/>
    <property type="evidence" value="ECO:0007669"/>
    <property type="project" value="UniProtKB-KW"/>
</dbReference>
<keyword evidence="1" id="KW-0328">Glycosyltransferase</keyword>
<dbReference type="SUPFAM" id="SSF53448">
    <property type="entry name" value="Nucleotide-diphospho-sugar transferases"/>
    <property type="match status" value="1"/>
</dbReference>
<dbReference type="InterPro" id="IPR050748">
    <property type="entry name" value="Glycosyltrans_8_dom-fam"/>
</dbReference>
<dbReference type="Gene3D" id="3.90.550.10">
    <property type="entry name" value="Spore Coat Polysaccharide Biosynthesis Protein SpsA, Chain A"/>
    <property type="match status" value="1"/>
</dbReference>
<dbReference type="Pfam" id="PF01501">
    <property type="entry name" value="Glyco_transf_8"/>
    <property type="match status" value="1"/>
</dbReference>
<keyword evidence="2" id="KW-0808">Transferase</keyword>
<dbReference type="AlphaFoldDB" id="A0A0R1WDZ9"/>
<accession>A0A0R1WDZ9</accession>